<evidence type="ECO:0000256" key="2">
    <source>
        <dbReference type="ARBA" id="ARBA00022475"/>
    </source>
</evidence>
<evidence type="ECO:0000256" key="7">
    <source>
        <dbReference type="SAM" id="Phobius"/>
    </source>
</evidence>
<dbReference type="InterPro" id="IPR000326">
    <property type="entry name" value="PAP2/HPO"/>
</dbReference>
<protein>
    <submittedName>
        <fullName evidence="9">Phosphatase PAP2 family protein</fullName>
    </submittedName>
</protein>
<proteinExistence type="predicted"/>
<keyword evidence="6 7" id="KW-0472">Membrane</keyword>
<evidence type="ECO:0000313" key="9">
    <source>
        <dbReference type="EMBL" id="MBD2844234.1"/>
    </source>
</evidence>
<dbReference type="SMART" id="SM00014">
    <property type="entry name" value="acidPPc"/>
    <property type="match status" value="1"/>
</dbReference>
<name>A0A927BRJ3_9BACL</name>
<evidence type="ECO:0000256" key="3">
    <source>
        <dbReference type="ARBA" id="ARBA00022692"/>
    </source>
</evidence>
<evidence type="ECO:0000256" key="1">
    <source>
        <dbReference type="ARBA" id="ARBA00004651"/>
    </source>
</evidence>
<evidence type="ECO:0000256" key="6">
    <source>
        <dbReference type="ARBA" id="ARBA00023136"/>
    </source>
</evidence>
<dbReference type="Proteomes" id="UP000621560">
    <property type="component" value="Unassembled WGS sequence"/>
</dbReference>
<keyword evidence="2" id="KW-1003">Cell membrane</keyword>
<dbReference type="PANTHER" id="PTHR14969:SF62">
    <property type="entry name" value="DECAPRENYLPHOSPHORYL-5-PHOSPHORIBOSE PHOSPHATASE RV3807C-RELATED"/>
    <property type="match status" value="1"/>
</dbReference>
<feature type="transmembrane region" description="Helical" evidence="7">
    <location>
        <begin position="46"/>
        <end position="68"/>
    </location>
</feature>
<evidence type="ECO:0000256" key="5">
    <source>
        <dbReference type="ARBA" id="ARBA00022989"/>
    </source>
</evidence>
<gene>
    <name evidence="9" type="ORF">IDH44_03455</name>
</gene>
<evidence type="ECO:0000259" key="8">
    <source>
        <dbReference type="SMART" id="SM00014"/>
    </source>
</evidence>
<accession>A0A927BRJ3</accession>
<dbReference type="PANTHER" id="PTHR14969">
    <property type="entry name" value="SPHINGOSINE-1-PHOSPHATE PHOSPHOHYDROLASE"/>
    <property type="match status" value="1"/>
</dbReference>
<keyword evidence="4" id="KW-0378">Hydrolase</keyword>
<dbReference type="GO" id="GO:0016787">
    <property type="term" value="F:hydrolase activity"/>
    <property type="evidence" value="ECO:0007669"/>
    <property type="project" value="UniProtKB-KW"/>
</dbReference>
<dbReference type="Pfam" id="PF01569">
    <property type="entry name" value="PAP2"/>
    <property type="match status" value="1"/>
</dbReference>
<sequence>MEKQPGPTNRIRFWLQSSELRLLLWANRRPLNPALNRWLSRWLGTVTHLGGATFTLATALLLVLLAPYPWNTAGWQSLTAIAISHIPVFIVKHKFKRLRPYQKLEKINIGKRMLGDPSFPSGHTTAIFAWMLPLLTAESAYLPLMLPVAIVIGVSVGWSRMYLGLHYPSDVAAGGALGALTASLVSLWWWGAS</sequence>
<dbReference type="Gene3D" id="1.20.144.10">
    <property type="entry name" value="Phosphatidic acid phosphatase type 2/haloperoxidase"/>
    <property type="match status" value="1"/>
</dbReference>
<keyword evidence="5 7" id="KW-1133">Transmembrane helix</keyword>
<evidence type="ECO:0000256" key="4">
    <source>
        <dbReference type="ARBA" id="ARBA00022801"/>
    </source>
</evidence>
<keyword evidence="10" id="KW-1185">Reference proteome</keyword>
<comment type="caution">
    <text evidence="9">The sequence shown here is derived from an EMBL/GenBank/DDBJ whole genome shotgun (WGS) entry which is preliminary data.</text>
</comment>
<dbReference type="EMBL" id="JACXIZ010000009">
    <property type="protein sequence ID" value="MBD2844234.1"/>
    <property type="molecule type" value="Genomic_DNA"/>
</dbReference>
<dbReference type="RefSeq" id="WP_190914729.1">
    <property type="nucleotide sequence ID" value="NZ_JACXIZ010000009.1"/>
</dbReference>
<organism evidence="9 10">
    <name type="scientific">Paenibacillus sabuli</name>
    <dbReference type="NCBI Taxonomy" id="2772509"/>
    <lineage>
        <taxon>Bacteria</taxon>
        <taxon>Bacillati</taxon>
        <taxon>Bacillota</taxon>
        <taxon>Bacilli</taxon>
        <taxon>Bacillales</taxon>
        <taxon>Paenibacillaceae</taxon>
        <taxon>Paenibacillus</taxon>
    </lineage>
</organism>
<feature type="transmembrane region" description="Helical" evidence="7">
    <location>
        <begin position="74"/>
        <end position="92"/>
    </location>
</feature>
<evidence type="ECO:0000313" key="10">
    <source>
        <dbReference type="Proteomes" id="UP000621560"/>
    </source>
</evidence>
<feature type="transmembrane region" description="Helical" evidence="7">
    <location>
        <begin position="140"/>
        <end position="159"/>
    </location>
</feature>
<feature type="transmembrane region" description="Helical" evidence="7">
    <location>
        <begin position="171"/>
        <end position="190"/>
    </location>
</feature>
<dbReference type="CDD" id="cd01610">
    <property type="entry name" value="PAP2_like"/>
    <property type="match status" value="1"/>
</dbReference>
<dbReference type="SUPFAM" id="SSF48317">
    <property type="entry name" value="Acid phosphatase/Vanadium-dependent haloperoxidase"/>
    <property type="match status" value="1"/>
</dbReference>
<dbReference type="InterPro" id="IPR036938">
    <property type="entry name" value="PAP2/HPO_sf"/>
</dbReference>
<keyword evidence="3 7" id="KW-0812">Transmembrane</keyword>
<reference evidence="9" key="1">
    <citation type="submission" date="2020-09" db="EMBL/GenBank/DDBJ databases">
        <title>A novel bacterium of genus Paenibacillus, isolated from South China Sea.</title>
        <authorList>
            <person name="Huang H."/>
            <person name="Mo K."/>
            <person name="Hu Y."/>
        </authorList>
    </citation>
    <scope>NUCLEOTIDE SEQUENCE</scope>
    <source>
        <strain evidence="9">IB182496</strain>
    </source>
</reference>
<dbReference type="GO" id="GO:0005886">
    <property type="term" value="C:plasma membrane"/>
    <property type="evidence" value="ECO:0007669"/>
    <property type="project" value="UniProtKB-SubCell"/>
</dbReference>
<comment type="subcellular location">
    <subcellularLocation>
        <location evidence="1">Cell membrane</location>
        <topology evidence="1">Multi-pass membrane protein</topology>
    </subcellularLocation>
</comment>
<feature type="domain" description="Phosphatidic acid phosphatase type 2/haloperoxidase" evidence="8">
    <location>
        <begin position="72"/>
        <end position="186"/>
    </location>
</feature>
<dbReference type="AlphaFoldDB" id="A0A927BRJ3"/>